<feature type="chain" id="PRO_5044247209" description="AIG1-type G domain-containing protein" evidence="4">
    <location>
        <begin position="21"/>
        <end position="276"/>
    </location>
</feature>
<reference evidence="6" key="2">
    <citation type="submission" date="2025-09" db="UniProtKB">
        <authorList>
            <consortium name="Ensembl"/>
        </authorList>
    </citation>
    <scope>IDENTIFICATION</scope>
</reference>
<accession>A0A668TSS3</accession>
<dbReference type="Proteomes" id="UP000472276">
    <property type="component" value="Unassembled WGS sequence"/>
</dbReference>
<gene>
    <name evidence="6" type="primary">LOC116329483</name>
</gene>
<dbReference type="InterPro" id="IPR027417">
    <property type="entry name" value="P-loop_NTPase"/>
</dbReference>
<dbReference type="FunFam" id="3.40.50.300:FF:000366">
    <property type="entry name" value="GTPase, IMAP family member 2"/>
    <property type="match status" value="1"/>
</dbReference>
<organism evidence="6 7">
    <name type="scientific">Oreochromis aureus</name>
    <name type="common">Israeli tilapia</name>
    <name type="synonym">Chromis aureus</name>
    <dbReference type="NCBI Taxonomy" id="47969"/>
    <lineage>
        <taxon>Eukaryota</taxon>
        <taxon>Metazoa</taxon>
        <taxon>Chordata</taxon>
        <taxon>Craniata</taxon>
        <taxon>Vertebrata</taxon>
        <taxon>Euteleostomi</taxon>
        <taxon>Actinopterygii</taxon>
        <taxon>Neopterygii</taxon>
        <taxon>Teleostei</taxon>
        <taxon>Neoteleostei</taxon>
        <taxon>Acanthomorphata</taxon>
        <taxon>Ovalentaria</taxon>
        <taxon>Cichlomorphae</taxon>
        <taxon>Cichliformes</taxon>
        <taxon>Cichlidae</taxon>
        <taxon>African cichlids</taxon>
        <taxon>Pseudocrenilabrinae</taxon>
        <taxon>Oreochromini</taxon>
        <taxon>Oreochromis</taxon>
    </lineage>
</organism>
<dbReference type="InterPro" id="IPR006703">
    <property type="entry name" value="G_AIG1"/>
</dbReference>
<sequence length="276" mass="30392">MAKVISFILVLSLTLSGRVALCQQKNDKGGLILVGKTGSGKSASGNTILGDSNTFKEDMSPESVTVGCVKKEVDRDGAKVVVIDTPGLFDTAKTQYDVKRKIEECVEQSVPGPHGFLLVISLKSRFTQEERSSIKWIRDNFGEDAFTYTLVLFTHGDLLKGKSVRDYVKESKELQRVINQCGGRYHTLSNTQRVNQTQVDTLLSKIEDMVEFNGGEHYSNDMYKAAQKKLERDREFFGLTSLGLFGAGAYLSSYVLMGIGGALGYSQFNCSVAMFS</sequence>
<dbReference type="Pfam" id="PF04548">
    <property type="entry name" value="AIG1"/>
    <property type="match status" value="1"/>
</dbReference>
<keyword evidence="2" id="KW-0547">Nucleotide-binding</keyword>
<evidence type="ECO:0000256" key="3">
    <source>
        <dbReference type="ARBA" id="ARBA00023134"/>
    </source>
</evidence>
<keyword evidence="3" id="KW-0342">GTP-binding</keyword>
<name>A0A668TSS3_OREAU</name>
<dbReference type="Ensembl" id="ENSOABT00000031174.2">
    <property type="protein sequence ID" value="ENSOABP00000030340.2"/>
    <property type="gene ID" value="ENSOABG00000014030.2"/>
</dbReference>
<proteinExistence type="inferred from homology"/>
<feature type="domain" description="AIG1-type G" evidence="5">
    <location>
        <begin position="26"/>
        <end position="227"/>
    </location>
</feature>
<comment type="similarity">
    <text evidence="1">Belongs to the TRAFAC class TrmE-Era-EngA-EngB-Septin-like GTPase superfamily. AIG1/Toc34/Toc159-like paraseptin GTPase family. IAN subfamily.</text>
</comment>
<reference evidence="6" key="1">
    <citation type="submission" date="2025-08" db="UniProtKB">
        <authorList>
            <consortium name="Ensembl"/>
        </authorList>
    </citation>
    <scope>IDENTIFICATION</scope>
</reference>
<dbReference type="PANTHER" id="PTHR10903">
    <property type="entry name" value="GTPASE, IMAP FAMILY MEMBER-RELATED"/>
    <property type="match status" value="1"/>
</dbReference>
<evidence type="ECO:0000256" key="1">
    <source>
        <dbReference type="ARBA" id="ARBA00008535"/>
    </source>
</evidence>
<evidence type="ECO:0000313" key="7">
    <source>
        <dbReference type="Proteomes" id="UP000472276"/>
    </source>
</evidence>
<dbReference type="PROSITE" id="PS51720">
    <property type="entry name" value="G_AIG1"/>
    <property type="match status" value="1"/>
</dbReference>
<evidence type="ECO:0000313" key="6">
    <source>
        <dbReference type="Ensembl" id="ENSOABP00000030340.2"/>
    </source>
</evidence>
<dbReference type="AlphaFoldDB" id="A0A668TSS3"/>
<evidence type="ECO:0000256" key="4">
    <source>
        <dbReference type="SAM" id="SignalP"/>
    </source>
</evidence>
<dbReference type="PANTHER" id="PTHR10903:SF170">
    <property type="entry name" value="GTPASE IMAP FAMILY MEMBER 7"/>
    <property type="match status" value="1"/>
</dbReference>
<protein>
    <recommendedName>
        <fullName evidence="5">AIG1-type G domain-containing protein</fullName>
    </recommendedName>
</protein>
<dbReference type="GO" id="GO:0005525">
    <property type="term" value="F:GTP binding"/>
    <property type="evidence" value="ECO:0007669"/>
    <property type="project" value="UniProtKB-KW"/>
</dbReference>
<dbReference type="Gene3D" id="3.40.50.300">
    <property type="entry name" value="P-loop containing nucleotide triphosphate hydrolases"/>
    <property type="match status" value="1"/>
</dbReference>
<dbReference type="OMA" id="IEECVEH"/>
<keyword evidence="4" id="KW-0732">Signal</keyword>
<evidence type="ECO:0000256" key="2">
    <source>
        <dbReference type="ARBA" id="ARBA00022741"/>
    </source>
</evidence>
<dbReference type="SUPFAM" id="SSF52540">
    <property type="entry name" value="P-loop containing nucleoside triphosphate hydrolases"/>
    <property type="match status" value="1"/>
</dbReference>
<keyword evidence="7" id="KW-1185">Reference proteome</keyword>
<dbReference type="InterPro" id="IPR045058">
    <property type="entry name" value="GIMA/IAN/Toc"/>
</dbReference>
<feature type="signal peptide" evidence="4">
    <location>
        <begin position="1"/>
        <end position="20"/>
    </location>
</feature>
<dbReference type="CDD" id="cd01852">
    <property type="entry name" value="AIG1"/>
    <property type="match status" value="1"/>
</dbReference>
<evidence type="ECO:0000259" key="5">
    <source>
        <dbReference type="PROSITE" id="PS51720"/>
    </source>
</evidence>